<keyword evidence="1" id="KW-0472">Membrane</keyword>
<accession>A0ABY8TLX1</accession>
<keyword evidence="1" id="KW-1133">Transmembrane helix</keyword>
<reference evidence="2 3" key="1">
    <citation type="submission" date="2023-05" db="EMBL/GenBank/DDBJ databases">
        <title>A 100% complete, gapless, phased diploid assembly of the Scenedesmus obliquus UTEX 3031 genome.</title>
        <authorList>
            <person name="Biondi T.C."/>
            <person name="Hanschen E.R."/>
            <person name="Kwon T."/>
            <person name="Eng W."/>
            <person name="Kruse C.P.S."/>
            <person name="Koehler S.I."/>
            <person name="Kunde Y."/>
            <person name="Gleasner C.D."/>
            <person name="You Mak K.T."/>
            <person name="Polle J."/>
            <person name="Hovde B.T."/>
            <person name="Starkenburg S.R."/>
        </authorList>
    </citation>
    <scope>NUCLEOTIDE SEQUENCE [LARGE SCALE GENOMIC DNA]</scope>
    <source>
        <strain evidence="2 3">DOE0152z</strain>
    </source>
</reference>
<dbReference type="Proteomes" id="UP001244341">
    <property type="component" value="Chromosome 2b"/>
</dbReference>
<dbReference type="EMBL" id="CP126209">
    <property type="protein sequence ID" value="WIA10060.1"/>
    <property type="molecule type" value="Genomic_DNA"/>
</dbReference>
<feature type="transmembrane region" description="Helical" evidence="1">
    <location>
        <begin position="131"/>
        <end position="153"/>
    </location>
</feature>
<keyword evidence="1" id="KW-0812">Transmembrane</keyword>
<organism evidence="2 3">
    <name type="scientific">Tetradesmus obliquus</name>
    <name type="common">Green alga</name>
    <name type="synonym">Acutodesmus obliquus</name>
    <dbReference type="NCBI Taxonomy" id="3088"/>
    <lineage>
        <taxon>Eukaryota</taxon>
        <taxon>Viridiplantae</taxon>
        <taxon>Chlorophyta</taxon>
        <taxon>core chlorophytes</taxon>
        <taxon>Chlorophyceae</taxon>
        <taxon>CS clade</taxon>
        <taxon>Sphaeropleales</taxon>
        <taxon>Scenedesmaceae</taxon>
        <taxon>Tetradesmus</taxon>
    </lineage>
</organism>
<keyword evidence="3" id="KW-1185">Reference proteome</keyword>
<gene>
    <name evidence="2" type="ORF">OEZ85_010270</name>
</gene>
<evidence type="ECO:0000256" key="1">
    <source>
        <dbReference type="SAM" id="Phobius"/>
    </source>
</evidence>
<evidence type="ECO:0000313" key="2">
    <source>
        <dbReference type="EMBL" id="WIA10060.1"/>
    </source>
</evidence>
<proteinExistence type="predicted"/>
<name>A0ABY8TLX1_TETOB</name>
<evidence type="ECO:0000313" key="3">
    <source>
        <dbReference type="Proteomes" id="UP001244341"/>
    </source>
</evidence>
<sequence length="178" mass="18983">MAAPDLLLIKPVSVTPPCITASSGWPSRVNVTLAVSMRDSRCPGMPCREGVYEAGTVTTDLCKPWLLSSFQCGSEYALPRQAPTCVHSSAEEVLVTFRDLEVNAPVPGVISLALCPAAPEHGAGQKATIEAIPLMVGLYAAVMSLVLFVMVAATRGRNALHEQGLWRQHVAADRVDRC</sequence>
<protein>
    <submittedName>
        <fullName evidence="2">Uncharacterized protein</fullName>
    </submittedName>
</protein>